<keyword evidence="1" id="KW-0812">Transmembrane</keyword>
<proteinExistence type="predicted"/>
<reference evidence="2 3" key="1">
    <citation type="submission" date="2021-05" db="EMBL/GenBank/DDBJ databases">
        <title>Genome Assembly of Synthetic Allotetraploid Brassica napus Reveals Homoeologous Exchanges between Subgenomes.</title>
        <authorList>
            <person name="Davis J.T."/>
        </authorList>
    </citation>
    <scope>NUCLEOTIDE SEQUENCE [LARGE SCALE GENOMIC DNA]</scope>
    <source>
        <strain evidence="3">cv. Da-Ae</strain>
        <tissue evidence="2">Seedling</tissue>
    </source>
</reference>
<sequence>MEADQIVMFGSRNAEFFYACSNPYYNRLRLLLPLVFAVSLSLLILFTFLSFLAPHPGDSDRLPPSLSEKRLYQQLSLYHHGSCIFKRRLAMRVAHDPVLENKRDRDGDASQQPLQGQRKWLASSRWAAAAQFALGVSLTSSHNDLQILEIENDGSILKRTKDAVVTLRNVLEGKHDKEIAESLEEHNISRDGLAVMSRLARNRMQQPGYNLEGNSFDWDNIEM</sequence>
<evidence type="ECO:0000313" key="3">
    <source>
        <dbReference type="Proteomes" id="UP000824890"/>
    </source>
</evidence>
<keyword evidence="3" id="KW-1185">Reference proteome</keyword>
<dbReference type="Proteomes" id="UP000824890">
    <property type="component" value="Unassembled WGS sequence"/>
</dbReference>
<name>A0ABQ7YVP5_BRANA</name>
<evidence type="ECO:0000313" key="2">
    <source>
        <dbReference type="EMBL" id="KAH0872018.1"/>
    </source>
</evidence>
<feature type="transmembrane region" description="Helical" evidence="1">
    <location>
        <begin position="31"/>
        <end position="53"/>
    </location>
</feature>
<keyword evidence="1" id="KW-0472">Membrane</keyword>
<comment type="caution">
    <text evidence="2">The sequence shown here is derived from an EMBL/GenBank/DDBJ whole genome shotgun (WGS) entry which is preliminary data.</text>
</comment>
<evidence type="ECO:0008006" key="4">
    <source>
        <dbReference type="Google" id="ProtNLM"/>
    </source>
</evidence>
<keyword evidence="1" id="KW-1133">Transmembrane helix</keyword>
<organism evidence="2 3">
    <name type="scientific">Brassica napus</name>
    <name type="common">Rape</name>
    <dbReference type="NCBI Taxonomy" id="3708"/>
    <lineage>
        <taxon>Eukaryota</taxon>
        <taxon>Viridiplantae</taxon>
        <taxon>Streptophyta</taxon>
        <taxon>Embryophyta</taxon>
        <taxon>Tracheophyta</taxon>
        <taxon>Spermatophyta</taxon>
        <taxon>Magnoliopsida</taxon>
        <taxon>eudicotyledons</taxon>
        <taxon>Gunneridae</taxon>
        <taxon>Pentapetalae</taxon>
        <taxon>rosids</taxon>
        <taxon>malvids</taxon>
        <taxon>Brassicales</taxon>
        <taxon>Brassicaceae</taxon>
        <taxon>Brassiceae</taxon>
        <taxon>Brassica</taxon>
    </lineage>
</organism>
<dbReference type="EMBL" id="JAGKQM010000016">
    <property type="protein sequence ID" value="KAH0872018.1"/>
    <property type="molecule type" value="Genomic_DNA"/>
</dbReference>
<gene>
    <name evidence="2" type="ORF">HID58_069380</name>
</gene>
<accession>A0ABQ7YVP5</accession>
<evidence type="ECO:0000256" key="1">
    <source>
        <dbReference type="SAM" id="Phobius"/>
    </source>
</evidence>
<protein>
    <recommendedName>
        <fullName evidence="4">Hexosyltransferase</fullName>
    </recommendedName>
</protein>